<feature type="transmembrane region" description="Helical" evidence="1">
    <location>
        <begin position="28"/>
        <end position="48"/>
    </location>
</feature>
<proteinExistence type="predicted"/>
<dbReference type="Proteomes" id="UP000658980">
    <property type="component" value="Unassembled WGS sequence"/>
</dbReference>
<feature type="transmembrane region" description="Helical" evidence="1">
    <location>
        <begin position="7"/>
        <end position="22"/>
    </location>
</feature>
<comment type="caution">
    <text evidence="2">The sequence shown here is derived from an EMBL/GenBank/DDBJ whole genome shotgun (WGS) entry which is preliminary data.</text>
</comment>
<name>A0ABR8WB13_9BACL</name>
<evidence type="ECO:0000313" key="2">
    <source>
        <dbReference type="EMBL" id="MBD8014230.1"/>
    </source>
</evidence>
<keyword evidence="3" id="KW-1185">Reference proteome</keyword>
<dbReference type="InterPro" id="IPR025018">
    <property type="entry name" value="DUF3953"/>
</dbReference>
<reference evidence="2 3" key="1">
    <citation type="submission" date="2020-08" db="EMBL/GenBank/DDBJ databases">
        <title>A Genomic Blueprint of the Chicken Gut Microbiome.</title>
        <authorList>
            <person name="Gilroy R."/>
            <person name="Ravi A."/>
            <person name="Getino M."/>
            <person name="Pursley I."/>
            <person name="Horton D.L."/>
            <person name="Alikhan N.-F."/>
            <person name="Baker D."/>
            <person name="Gharbi K."/>
            <person name="Hall N."/>
            <person name="Watson M."/>
            <person name="Adriaenssens E.M."/>
            <person name="Foster-Nyarko E."/>
            <person name="Jarju S."/>
            <person name="Secka A."/>
            <person name="Antonio M."/>
            <person name="Oren A."/>
            <person name="Chaudhuri R."/>
            <person name="La Ragione R.M."/>
            <person name="Hildebrand F."/>
            <person name="Pallen M.J."/>
        </authorList>
    </citation>
    <scope>NUCLEOTIDE SEQUENCE [LARGE SCALE GENOMIC DNA]</scope>
    <source>
        <strain evidence="2 3">Sa1BUA13</strain>
    </source>
</reference>
<evidence type="ECO:0000256" key="1">
    <source>
        <dbReference type="SAM" id="Phobius"/>
    </source>
</evidence>
<sequence>MLKISRIIFQIVGVGLAAYVLWSQNFELMPYVMLTLGILMLAAGFERIQKDKKEFFGYMFVVISLFIFFVSAQGFNVNY</sequence>
<organism evidence="2 3">
    <name type="scientific">Planococcus wigleyi</name>
    <dbReference type="NCBI Taxonomy" id="2762216"/>
    <lineage>
        <taxon>Bacteria</taxon>
        <taxon>Bacillati</taxon>
        <taxon>Bacillota</taxon>
        <taxon>Bacilli</taxon>
        <taxon>Bacillales</taxon>
        <taxon>Caryophanaceae</taxon>
        <taxon>Planococcus</taxon>
    </lineage>
</organism>
<accession>A0ABR8WB13</accession>
<protein>
    <submittedName>
        <fullName evidence="2">DUF3953 domain-containing protein</fullName>
    </submittedName>
</protein>
<keyword evidence="1" id="KW-1133">Transmembrane helix</keyword>
<dbReference type="EMBL" id="JACSPU010000001">
    <property type="protein sequence ID" value="MBD8014230.1"/>
    <property type="molecule type" value="Genomic_DNA"/>
</dbReference>
<gene>
    <name evidence="2" type="ORF">H9630_05290</name>
</gene>
<feature type="transmembrane region" description="Helical" evidence="1">
    <location>
        <begin position="55"/>
        <end position="75"/>
    </location>
</feature>
<evidence type="ECO:0000313" key="3">
    <source>
        <dbReference type="Proteomes" id="UP000658980"/>
    </source>
</evidence>
<keyword evidence="1" id="KW-0812">Transmembrane</keyword>
<keyword evidence="1" id="KW-0472">Membrane</keyword>
<dbReference type="Pfam" id="PF13129">
    <property type="entry name" value="DUF3953"/>
    <property type="match status" value="1"/>
</dbReference>